<dbReference type="FunFam" id="1.10.287.130:FF:000001">
    <property type="entry name" value="Two-component sensor histidine kinase"/>
    <property type="match status" value="1"/>
</dbReference>
<protein>
    <recommendedName>
        <fullName evidence="2">histidine kinase</fullName>
        <ecNumber evidence="2">2.7.13.3</ecNumber>
    </recommendedName>
</protein>
<comment type="catalytic activity">
    <reaction evidence="1">
        <text>ATP + protein L-histidine = ADP + protein N-phospho-L-histidine.</text>
        <dbReference type="EC" id="2.7.13.3"/>
    </reaction>
</comment>
<dbReference type="SMART" id="SM00220">
    <property type="entry name" value="S_TKc"/>
    <property type="match status" value="1"/>
</dbReference>
<dbReference type="InterPro" id="IPR003018">
    <property type="entry name" value="GAF"/>
</dbReference>
<comment type="caution">
    <text evidence="11">The sequence shown here is derived from an EMBL/GenBank/DDBJ whole genome shotgun (WGS) entry which is preliminary data.</text>
</comment>
<dbReference type="SUPFAM" id="SSF55781">
    <property type="entry name" value="GAF domain-like"/>
    <property type="match status" value="1"/>
</dbReference>
<dbReference type="InterPro" id="IPR005467">
    <property type="entry name" value="His_kinase_dom"/>
</dbReference>
<dbReference type="InterPro" id="IPR036890">
    <property type="entry name" value="HATPase_C_sf"/>
</dbReference>
<evidence type="ECO:0000256" key="5">
    <source>
        <dbReference type="ARBA" id="ARBA00022741"/>
    </source>
</evidence>
<dbReference type="SUPFAM" id="SSF55874">
    <property type="entry name" value="ATPase domain of HSP90 chaperone/DNA topoisomerase II/histidine kinase"/>
    <property type="match status" value="1"/>
</dbReference>
<dbReference type="Gene3D" id="1.10.510.10">
    <property type="entry name" value="Transferase(Phosphotransferase) domain 1"/>
    <property type="match status" value="1"/>
</dbReference>
<dbReference type="Pfam" id="PF01590">
    <property type="entry name" value="GAF"/>
    <property type="match status" value="1"/>
</dbReference>
<dbReference type="GO" id="GO:0000155">
    <property type="term" value="F:phosphorelay sensor kinase activity"/>
    <property type="evidence" value="ECO:0007669"/>
    <property type="project" value="InterPro"/>
</dbReference>
<dbReference type="EC" id="2.7.13.3" evidence="2"/>
<keyword evidence="3" id="KW-0597">Phosphoprotein</keyword>
<proteinExistence type="predicted"/>
<dbReference type="Gene3D" id="3.30.565.10">
    <property type="entry name" value="Histidine kinase-like ATPase, C-terminal domain"/>
    <property type="match status" value="1"/>
</dbReference>
<dbReference type="PANTHER" id="PTHR43642">
    <property type="entry name" value="HYBRID SIGNAL TRANSDUCTION HISTIDINE KINASE G"/>
    <property type="match status" value="1"/>
</dbReference>
<dbReference type="PRINTS" id="PR00344">
    <property type="entry name" value="BCTRLSENSOR"/>
</dbReference>
<dbReference type="Gene3D" id="3.40.50.300">
    <property type="entry name" value="P-loop containing nucleotide triphosphate hydrolases"/>
    <property type="match status" value="1"/>
</dbReference>
<keyword evidence="4 11" id="KW-0808">Transferase</keyword>
<evidence type="ECO:0000256" key="7">
    <source>
        <dbReference type="ARBA" id="ARBA00022840"/>
    </source>
</evidence>
<evidence type="ECO:0000313" key="11">
    <source>
        <dbReference type="EMBL" id="KYH28985.1"/>
    </source>
</evidence>
<dbReference type="PROSITE" id="PS50011">
    <property type="entry name" value="PROTEIN_KINASE_DOM"/>
    <property type="match status" value="1"/>
</dbReference>
<dbReference type="InterPro" id="IPR053159">
    <property type="entry name" value="Hybrid_Histidine_Kinase"/>
</dbReference>
<dbReference type="SMART" id="SM00388">
    <property type="entry name" value="HisKA"/>
    <property type="match status" value="1"/>
</dbReference>
<organism evidence="11 12">
    <name type="scientific">Clostridium colicanis DSM 13634</name>
    <dbReference type="NCBI Taxonomy" id="1121305"/>
    <lineage>
        <taxon>Bacteria</taxon>
        <taxon>Bacillati</taxon>
        <taxon>Bacillota</taxon>
        <taxon>Clostridia</taxon>
        <taxon>Eubacteriales</taxon>
        <taxon>Clostridiaceae</taxon>
        <taxon>Clostridium</taxon>
    </lineage>
</organism>
<keyword evidence="8" id="KW-0902">Two-component regulatory system</keyword>
<feature type="domain" description="Protein kinase" evidence="9">
    <location>
        <begin position="1"/>
        <end position="184"/>
    </location>
</feature>
<dbReference type="Pfam" id="PF02518">
    <property type="entry name" value="HATPase_c"/>
    <property type="match status" value="1"/>
</dbReference>
<dbReference type="Pfam" id="PF00512">
    <property type="entry name" value="HisKA"/>
    <property type="match status" value="1"/>
</dbReference>
<evidence type="ECO:0000256" key="3">
    <source>
        <dbReference type="ARBA" id="ARBA00022553"/>
    </source>
</evidence>
<dbReference type="GO" id="GO:0005524">
    <property type="term" value="F:ATP binding"/>
    <property type="evidence" value="ECO:0007669"/>
    <property type="project" value="UniProtKB-KW"/>
</dbReference>
<dbReference type="InterPro" id="IPR011009">
    <property type="entry name" value="Kinase-like_dom_sf"/>
</dbReference>
<dbReference type="FunFam" id="3.30.565.10:FF:000037">
    <property type="entry name" value="Hybrid sensor histidine kinase/response regulator"/>
    <property type="match status" value="1"/>
</dbReference>
<dbReference type="PANTHER" id="PTHR43642:SF1">
    <property type="entry name" value="HYBRID SIGNAL TRANSDUCTION HISTIDINE KINASE G"/>
    <property type="match status" value="1"/>
</dbReference>
<dbReference type="InterPro" id="IPR003594">
    <property type="entry name" value="HATPase_dom"/>
</dbReference>
<dbReference type="InterPro" id="IPR000719">
    <property type="entry name" value="Prot_kinase_dom"/>
</dbReference>
<dbReference type="SUPFAM" id="SSF47384">
    <property type="entry name" value="Homodimeric domain of signal transducing histidine kinase"/>
    <property type="match status" value="1"/>
</dbReference>
<evidence type="ECO:0000256" key="6">
    <source>
        <dbReference type="ARBA" id="ARBA00022777"/>
    </source>
</evidence>
<dbReference type="SMART" id="SM00387">
    <property type="entry name" value="HATPase_c"/>
    <property type="match status" value="1"/>
</dbReference>
<dbReference type="CDD" id="cd16922">
    <property type="entry name" value="HATPase_EvgS-ArcB-TorS-like"/>
    <property type="match status" value="1"/>
</dbReference>
<gene>
    <name evidence="11" type="primary">phoR_2</name>
    <name evidence="11" type="ORF">CLCOL_14250</name>
</gene>
<dbReference type="Pfam" id="PF13191">
    <property type="entry name" value="AAA_16"/>
    <property type="match status" value="1"/>
</dbReference>
<dbReference type="InterPro" id="IPR004358">
    <property type="entry name" value="Sig_transdc_His_kin-like_C"/>
</dbReference>
<dbReference type="SUPFAM" id="SSF56112">
    <property type="entry name" value="Protein kinase-like (PK-like)"/>
    <property type="match status" value="1"/>
</dbReference>
<keyword evidence="7" id="KW-0067">ATP-binding</keyword>
<dbReference type="Proteomes" id="UP000075374">
    <property type="component" value="Unassembled WGS sequence"/>
</dbReference>
<evidence type="ECO:0000256" key="2">
    <source>
        <dbReference type="ARBA" id="ARBA00012438"/>
    </source>
</evidence>
<evidence type="ECO:0000256" key="1">
    <source>
        <dbReference type="ARBA" id="ARBA00000085"/>
    </source>
</evidence>
<dbReference type="InterPro" id="IPR027417">
    <property type="entry name" value="P-loop_NTPase"/>
</dbReference>
<dbReference type="Pfam" id="PF00069">
    <property type="entry name" value="Pkinase"/>
    <property type="match status" value="1"/>
</dbReference>
<reference evidence="11 12" key="1">
    <citation type="submission" date="2016-02" db="EMBL/GenBank/DDBJ databases">
        <title>Genome sequence of Clostridium colicanis DSM 13634.</title>
        <authorList>
            <person name="Poehlein A."/>
            <person name="Daniel R."/>
        </authorList>
    </citation>
    <scope>NUCLEOTIDE SEQUENCE [LARGE SCALE GENOMIC DNA]</scope>
    <source>
        <strain evidence="11 12">DSM 13634</strain>
    </source>
</reference>
<accession>A0A151AMW6</accession>
<dbReference type="PROSITE" id="PS50109">
    <property type="entry name" value="HIS_KIN"/>
    <property type="match status" value="1"/>
</dbReference>
<evidence type="ECO:0000259" key="9">
    <source>
        <dbReference type="PROSITE" id="PS50011"/>
    </source>
</evidence>
<keyword evidence="12" id="KW-1185">Reference proteome</keyword>
<dbReference type="EMBL" id="LTBB01000006">
    <property type="protein sequence ID" value="KYH28985.1"/>
    <property type="molecule type" value="Genomic_DNA"/>
</dbReference>
<dbReference type="InterPro" id="IPR041664">
    <property type="entry name" value="AAA_16"/>
</dbReference>
<dbReference type="STRING" id="1121305.CLCOL_14250"/>
<evidence type="ECO:0000259" key="10">
    <source>
        <dbReference type="PROSITE" id="PS50109"/>
    </source>
</evidence>
<evidence type="ECO:0000256" key="4">
    <source>
        <dbReference type="ARBA" id="ARBA00022679"/>
    </source>
</evidence>
<dbReference type="InterPro" id="IPR029016">
    <property type="entry name" value="GAF-like_dom_sf"/>
</dbReference>
<dbReference type="InterPro" id="IPR036097">
    <property type="entry name" value="HisK_dim/P_sf"/>
</dbReference>
<dbReference type="Gene3D" id="3.30.450.40">
    <property type="match status" value="1"/>
</dbReference>
<dbReference type="Gene3D" id="1.10.287.130">
    <property type="match status" value="1"/>
</dbReference>
<dbReference type="CDD" id="cd00082">
    <property type="entry name" value="HisKA"/>
    <property type="match status" value="1"/>
</dbReference>
<evidence type="ECO:0000256" key="8">
    <source>
        <dbReference type="ARBA" id="ARBA00023012"/>
    </source>
</evidence>
<feature type="domain" description="Histidine kinase" evidence="10">
    <location>
        <begin position="1417"/>
        <end position="1640"/>
    </location>
</feature>
<name>A0A151AMW6_9CLOT</name>
<dbReference type="RefSeq" id="WP_061858276.1">
    <property type="nucleotide sequence ID" value="NZ_LTBB01000006.1"/>
</dbReference>
<dbReference type="InterPro" id="IPR003661">
    <property type="entry name" value="HisK_dim/P_dom"/>
</dbReference>
<sequence length="1670" mass="193115">MEIDNDMDNISLEDIILMEKSLELEKFLKIALEVVDEIEEYNKKNVIYGYVNPKNIIIYKNMNKVKLLDFEHIDNDISYNILYMSPEQIGKIGNEVDYRTDFYSFGVTLYRAITGIVPIKGNNEMELTYSLVAKNPIPPHLMNPNIPVVVSKIIMKLLSKDPEDRYKSSYGIRSDLSKCCISLLDKGYIEEFNICENDISDKFKFTNKIYGRDKEIEEIMNKYFRACNGELQVVYLTGSEGMGKTTIIKEIRSRVIKEGGTFVSGKCDKYSTSPYAPLIQSTRELVIKLLMASKERLKEIKKKILEAVGDNGQIIIDVIPEVEYIIGKQPPIEFVSHSELENKFNRVFGKFFKSLLCKEYPVVMFWDDLQWADAATINAISMHGFDKENKYLLIIGSFREEEDGRNIHLQSILNENANSINITNIRLNPLDKKSIKDLVCDTLYCSKERTTELTKLISLRTGGNPLFIKMLLDTLHSEGILKFNYEINQWTWDIDSVKSVGIYNSVLDLIIKKIEKLPNKTQEILQIASCIGIEFELGILGKIMNKTLNEIYSCIMPAIKEGIIVSEINYIKSYYLEHKNSYIYRFAHNQIHRQIYNHINKEIKMQYHYMIGTTLQNSGDEKRIFQIVSQLNRAFKLIIKKEDIHNLIKLNLIAGKKAKKSAAHEVALKYFRIGYKLLKEDSWITNYSLAYDISSELAESEYMNRNVQRADRLIKVILEHAKTNMEIARVYNMKIHVDIYFGKYKEAVETGIEGLRLFGVKIPKRIHWFKIFIEAVKVYWNLKGKNIYSIFKKDLIDKRCINQVEIKKLLSNIRIATFLSNKKLFFLTVLKETNIVLKYGSLKNRYFTNIGYGIFLSLIGRYKKSLKFGLMDLEACKNDKHALSNSLMGFSGFILPWTEKFETVLEYLEKAYNTCIESGEILLSVCTASNIVAISYIKGDELGHLYETIKKYIKTTNKSRNQINRQIFLIKNIIEDLMGETCHVMNCKPYNDSLLNDKEVLNGRYTYAIVLNYIHRNYYEAARYIYLGDKEAKVLKGTLIQVFYYFYAALTISAVIDKENFENKKYYIKKLKEYNRIIKKWAQNCPTNYLSYYLIVQAETYRIESKYDKAEAFYDKAIKVSIENQLFHNAALANELAGEHYKSKGSKNLYKSYIISSYDFYKKWGAIMKLRQLEEKYGEFFQKLDDKWPFVYNENREYDEKESTFYESGIKNSYDMMAAIRASQAISSEIVLENLLKKLMKILIETTGAIWGCLILNKNEELLVHIEGSVDKINSLFSKPVSVDKYNMIPRHVVNYVASTKQSVVLKNAYNEEMFAQDSYISRNKVKSLLCAPIIKKGELIGIIYLDNRLASRVFSEEKLTIVNLLALQGAISIQNAYMYEKINELNKGLEKTVEERTKSLNESIKYEEMRTEFFANLSHELRTPLNVIFGGHQMMDVLLKENLPLKNGDKIEKYMGIIKQNCYRLVRLINNLIDITKIDSGYFQVDLVNADIVNVVESITLSVAEYIESKGIELIFDTFVEEKIIACDPDKIERIILNLLSNAIKFTNKGGHIKVTMYEKEDNIVISVKDDGIGIPEEKQEAIFERFNQVDKSLSRNREGSGIGLSIVKALVEMHNGTISLNSSLGNGSEFIIELPCRISDKDIDTSNFEKGESNNIERIMIEFSDIYS</sequence>
<dbReference type="SMART" id="SM00065">
    <property type="entry name" value="GAF"/>
    <property type="match status" value="1"/>
</dbReference>
<dbReference type="SUPFAM" id="SSF52540">
    <property type="entry name" value="P-loop containing nucleoside triphosphate hydrolases"/>
    <property type="match status" value="1"/>
</dbReference>
<keyword evidence="6" id="KW-0418">Kinase</keyword>
<dbReference type="PATRIC" id="fig|1121305.3.peg.1430"/>
<evidence type="ECO:0000313" key="12">
    <source>
        <dbReference type="Proteomes" id="UP000075374"/>
    </source>
</evidence>
<keyword evidence="5" id="KW-0547">Nucleotide-binding</keyword>